<dbReference type="PANTHER" id="PTHR45125">
    <property type="entry name" value="F21J9.4-RELATED"/>
    <property type="match status" value="1"/>
</dbReference>
<dbReference type="Proteomes" id="UP001054889">
    <property type="component" value="Unassembled WGS sequence"/>
</dbReference>
<comment type="caution">
    <text evidence="3">The sequence shown here is derived from an EMBL/GenBank/DDBJ whole genome shotgun (WGS) entry which is preliminary data.</text>
</comment>
<gene>
    <name evidence="3" type="primary">gb07926</name>
    <name evidence="3" type="ORF">PR202_gb07926</name>
</gene>
<evidence type="ECO:0000256" key="1">
    <source>
        <dbReference type="SAM" id="MobiDB-lite"/>
    </source>
</evidence>
<dbReference type="InterPro" id="IPR029466">
    <property type="entry name" value="NAM-associated_C"/>
</dbReference>
<evidence type="ECO:0000313" key="4">
    <source>
        <dbReference type="Proteomes" id="UP001054889"/>
    </source>
</evidence>
<sequence>METQRTFWTPESSNSDGHTAMYNESDDGLNMFDEMTESNPSFVGMMNDAICIDDFTTPIDGCTAEDIADDVVEVPTPTSKLGRQGNYSTKEDEALVLAWQNVCLDPVVGKDQPGSTYWQRMSDYYHENVSVPSNRSINSLNHRWSLISECCTRWAGCVKNIERQQPSGLTTQDRLNYTQGLCKQRDPNHRAFVMLHCWVLLQHNEKWINRNNDPHPLKRRASSMEESEDDEDGSGLTTPISKETKRPPGRKQEKEQLKKGGDGHGNVFETVVQSLITTKKEVEAAKKLDKDAKWEEYKQMEGRKVAIEEQKVITKKLKEESKIMFMDITGLDPTQRAYVELRRAEILASKNQIINVNIANIR</sequence>
<protein>
    <recommendedName>
        <fullName evidence="2">No apical meristem-associated C-terminal domain-containing protein</fullName>
    </recommendedName>
</protein>
<feature type="region of interest" description="Disordered" evidence="1">
    <location>
        <begin position="209"/>
        <end position="265"/>
    </location>
</feature>
<feature type="region of interest" description="Disordered" evidence="1">
    <location>
        <begin position="1"/>
        <end position="22"/>
    </location>
</feature>
<feature type="compositionally biased region" description="Basic and acidic residues" evidence="1">
    <location>
        <begin position="242"/>
        <end position="262"/>
    </location>
</feature>
<reference evidence="3" key="1">
    <citation type="journal article" date="2018" name="DNA Res.">
        <title>Multiple hybrid de novo genome assembly of finger millet, an orphan allotetraploid crop.</title>
        <authorList>
            <person name="Hatakeyama M."/>
            <person name="Aluri S."/>
            <person name="Balachadran M.T."/>
            <person name="Sivarajan S.R."/>
            <person name="Patrignani A."/>
            <person name="Gruter S."/>
            <person name="Poveda L."/>
            <person name="Shimizu-Inatsugi R."/>
            <person name="Baeten J."/>
            <person name="Francoijs K.J."/>
            <person name="Nataraja K.N."/>
            <person name="Reddy Y.A.N."/>
            <person name="Phadnis S."/>
            <person name="Ravikumar R.L."/>
            <person name="Schlapbach R."/>
            <person name="Sreeman S.M."/>
            <person name="Shimizu K.K."/>
        </authorList>
    </citation>
    <scope>NUCLEOTIDE SEQUENCE</scope>
</reference>
<accession>A0AAV5EDH3</accession>
<name>A0AAV5EDH3_ELECO</name>
<evidence type="ECO:0000259" key="2">
    <source>
        <dbReference type="Pfam" id="PF14303"/>
    </source>
</evidence>
<feature type="domain" description="No apical meristem-associated C-terminal" evidence="2">
    <location>
        <begin position="190"/>
        <end position="346"/>
    </location>
</feature>
<evidence type="ECO:0000313" key="3">
    <source>
        <dbReference type="EMBL" id="GJN20535.1"/>
    </source>
</evidence>
<feature type="compositionally biased region" description="Polar residues" evidence="1">
    <location>
        <begin position="1"/>
        <end position="17"/>
    </location>
</feature>
<organism evidence="3 4">
    <name type="scientific">Eleusine coracana subsp. coracana</name>
    <dbReference type="NCBI Taxonomy" id="191504"/>
    <lineage>
        <taxon>Eukaryota</taxon>
        <taxon>Viridiplantae</taxon>
        <taxon>Streptophyta</taxon>
        <taxon>Embryophyta</taxon>
        <taxon>Tracheophyta</taxon>
        <taxon>Spermatophyta</taxon>
        <taxon>Magnoliopsida</taxon>
        <taxon>Liliopsida</taxon>
        <taxon>Poales</taxon>
        <taxon>Poaceae</taxon>
        <taxon>PACMAD clade</taxon>
        <taxon>Chloridoideae</taxon>
        <taxon>Cynodonteae</taxon>
        <taxon>Eleusininae</taxon>
        <taxon>Eleusine</taxon>
    </lineage>
</organism>
<dbReference type="AlphaFoldDB" id="A0AAV5EDH3"/>
<dbReference type="Pfam" id="PF14303">
    <property type="entry name" value="NAM-associated"/>
    <property type="match status" value="1"/>
</dbReference>
<reference evidence="3" key="2">
    <citation type="submission" date="2021-12" db="EMBL/GenBank/DDBJ databases">
        <title>Resequencing data analysis of finger millet.</title>
        <authorList>
            <person name="Hatakeyama M."/>
            <person name="Aluri S."/>
            <person name="Balachadran M.T."/>
            <person name="Sivarajan S.R."/>
            <person name="Poveda L."/>
            <person name="Shimizu-Inatsugi R."/>
            <person name="Schlapbach R."/>
            <person name="Sreeman S.M."/>
            <person name="Shimizu K.K."/>
        </authorList>
    </citation>
    <scope>NUCLEOTIDE SEQUENCE</scope>
</reference>
<keyword evidence="4" id="KW-1185">Reference proteome</keyword>
<dbReference type="EMBL" id="BQKI01000075">
    <property type="protein sequence ID" value="GJN20535.1"/>
    <property type="molecule type" value="Genomic_DNA"/>
</dbReference>
<dbReference type="PANTHER" id="PTHR45125:SF3">
    <property type="entry name" value="NO-APICAL-MERISTEM-ASSOCIATED CARBOXY-TERMINAL DOMAIN PROTEIN"/>
    <property type="match status" value="1"/>
</dbReference>
<proteinExistence type="predicted"/>